<dbReference type="AlphaFoldDB" id="A0A7X6DR75"/>
<protein>
    <submittedName>
        <fullName evidence="1">YfiR family protein</fullName>
    </submittedName>
</protein>
<gene>
    <name evidence="1" type="ORF">MNODULE_14120</name>
</gene>
<evidence type="ECO:0000313" key="1">
    <source>
        <dbReference type="EMBL" id="NKE71881.1"/>
    </source>
</evidence>
<dbReference type="EMBL" id="VTOW01000002">
    <property type="protein sequence ID" value="NKE71881.1"/>
    <property type="molecule type" value="Genomic_DNA"/>
</dbReference>
<sequence length="215" mass="23464">MGMKRQSLLQRLSIFFLLIAIGVAFLPLEAKPQTATEYQVKAAFLFNFAKFVDWPAEAISNDPAFVIGILGDDPFGRLIDEAVAGKTVQDKPILVKRFSKIEEAAGAHILFISDSEAGNASRIVKQLSRAPVLTVSDIDHFAERGGMVQLETEQNRVRFAINVAAVERAGLKPSSQLLKLARIVPEGGAYREVPFDVGTSDHPLVAGFRLTNSDL</sequence>
<accession>A0A7X6DR75</accession>
<dbReference type="Pfam" id="PF13689">
    <property type="entry name" value="DUF4154"/>
    <property type="match status" value="1"/>
</dbReference>
<keyword evidence="2" id="KW-1185">Reference proteome</keyword>
<dbReference type="Proteomes" id="UP000534783">
    <property type="component" value="Unassembled WGS sequence"/>
</dbReference>
<evidence type="ECO:0000313" key="2">
    <source>
        <dbReference type="Proteomes" id="UP000534783"/>
    </source>
</evidence>
<name>A0A7X6DR75_9BACT</name>
<organism evidence="1 2">
    <name type="scientific">Candidatus Manganitrophus noduliformans</name>
    <dbReference type="NCBI Taxonomy" id="2606439"/>
    <lineage>
        <taxon>Bacteria</taxon>
        <taxon>Pseudomonadati</taxon>
        <taxon>Nitrospirota</taxon>
        <taxon>Nitrospiria</taxon>
        <taxon>Candidatus Troglogloeales</taxon>
        <taxon>Candidatus Manganitrophaceae</taxon>
        <taxon>Candidatus Manganitrophus</taxon>
    </lineage>
</organism>
<comment type="caution">
    <text evidence="1">The sequence shown here is derived from an EMBL/GenBank/DDBJ whole genome shotgun (WGS) entry which is preliminary data.</text>
</comment>
<reference evidence="1 2" key="1">
    <citation type="journal article" date="2020" name="Nature">
        <title>Bacterial chemolithoautotrophy via manganese oxidation.</title>
        <authorList>
            <person name="Yu H."/>
            <person name="Leadbetter J.R."/>
        </authorList>
    </citation>
    <scope>NUCLEOTIDE SEQUENCE [LARGE SCALE GENOMIC DNA]</scope>
    <source>
        <strain evidence="1 2">Mn-1</strain>
    </source>
</reference>
<dbReference type="RefSeq" id="WP_168060915.1">
    <property type="nucleotide sequence ID" value="NZ_VTOW01000002.1"/>
</dbReference>
<dbReference type="InterPro" id="IPR025293">
    <property type="entry name" value="YfiR/HmsC-like"/>
</dbReference>
<proteinExistence type="predicted"/>